<evidence type="ECO:0000313" key="9">
    <source>
        <dbReference type="Proteomes" id="UP001188597"/>
    </source>
</evidence>
<keyword evidence="4" id="KW-0677">Repeat</keyword>
<evidence type="ECO:0000256" key="4">
    <source>
        <dbReference type="ARBA" id="ARBA00022737"/>
    </source>
</evidence>
<dbReference type="PANTHER" id="PTHR48056">
    <property type="entry name" value="LRR RECEPTOR-LIKE SERINE/THREONINE-PROTEIN KINASE-RELATED"/>
    <property type="match status" value="1"/>
</dbReference>
<organism evidence="8 9">
    <name type="scientific">Escallonia herrerae</name>
    <dbReference type="NCBI Taxonomy" id="1293975"/>
    <lineage>
        <taxon>Eukaryota</taxon>
        <taxon>Viridiplantae</taxon>
        <taxon>Streptophyta</taxon>
        <taxon>Embryophyta</taxon>
        <taxon>Tracheophyta</taxon>
        <taxon>Spermatophyta</taxon>
        <taxon>Magnoliopsida</taxon>
        <taxon>eudicotyledons</taxon>
        <taxon>Gunneridae</taxon>
        <taxon>Pentapetalae</taxon>
        <taxon>asterids</taxon>
        <taxon>campanulids</taxon>
        <taxon>Escalloniales</taxon>
        <taxon>Escalloniaceae</taxon>
        <taxon>Escallonia</taxon>
    </lineage>
</organism>
<comment type="subcellular location">
    <subcellularLocation>
        <location evidence="1">Membrane</location>
    </subcellularLocation>
</comment>
<evidence type="ECO:0000256" key="2">
    <source>
        <dbReference type="ARBA" id="ARBA00022614"/>
    </source>
</evidence>
<dbReference type="Gene3D" id="3.80.10.10">
    <property type="entry name" value="Ribonuclease Inhibitor"/>
    <property type="match status" value="1"/>
</dbReference>
<dbReference type="GO" id="GO:0033612">
    <property type="term" value="F:receptor serine/threonine kinase binding"/>
    <property type="evidence" value="ECO:0007669"/>
    <property type="project" value="TreeGrafter"/>
</dbReference>
<keyword evidence="5" id="KW-0472">Membrane</keyword>
<dbReference type="InterPro" id="IPR032675">
    <property type="entry name" value="LRR_dom_sf"/>
</dbReference>
<evidence type="ECO:0000256" key="7">
    <source>
        <dbReference type="SAM" id="SignalP"/>
    </source>
</evidence>
<keyword evidence="6" id="KW-0325">Glycoprotein</keyword>
<comment type="caution">
    <text evidence="8">The sequence shown here is derived from an EMBL/GenBank/DDBJ whole genome shotgun (WGS) entry which is preliminary data.</text>
</comment>
<keyword evidence="2" id="KW-0433">Leucine-rich repeat</keyword>
<feature type="signal peptide" evidence="7">
    <location>
        <begin position="1"/>
        <end position="23"/>
    </location>
</feature>
<evidence type="ECO:0000256" key="6">
    <source>
        <dbReference type="ARBA" id="ARBA00023180"/>
    </source>
</evidence>
<dbReference type="InterPro" id="IPR001611">
    <property type="entry name" value="Leu-rich_rpt"/>
</dbReference>
<reference evidence="8" key="1">
    <citation type="submission" date="2022-12" db="EMBL/GenBank/DDBJ databases">
        <title>Draft genome assemblies for two species of Escallonia (Escalloniales).</title>
        <authorList>
            <person name="Chanderbali A."/>
            <person name="Dervinis C."/>
            <person name="Anghel I."/>
            <person name="Soltis D."/>
            <person name="Soltis P."/>
            <person name="Zapata F."/>
        </authorList>
    </citation>
    <scope>NUCLEOTIDE SEQUENCE</scope>
    <source>
        <strain evidence="8">UCBG64.0493</strain>
        <tissue evidence="8">Leaf</tissue>
    </source>
</reference>
<dbReference type="GO" id="GO:0016020">
    <property type="term" value="C:membrane"/>
    <property type="evidence" value="ECO:0007669"/>
    <property type="project" value="UniProtKB-SubCell"/>
</dbReference>
<proteinExistence type="predicted"/>
<sequence>MAAVFKSFVAAMFLTCLVREGFCEECSLDTINVLTERTGVEIQGKPEWKTVEPVDPNVVARSADGRCLLIHGNSLVPSATTSLLLNAPRYGNDRAHILFFFFSFLGNWGCSSSAFFACRIFLQVSVLSKGFDCSLERFAVVSRMAMVIMEMTPQVFVPLPWLGPHLLWPIEGLFVFNIMQSRDGLVLKEVKFFKSNGSSRCRSSSFKHMVFFPLHGLLSPGPFLTLPYLIIHSCESRSYLPNLSVLRLSSNHFTGLIPPSFGNLSSLQTLTLNRNNLEGNIPFELGRLSNLLSTNNLSGMVPLPLYNISTMTFHELTLNNFSGSLPSDLGLTLPNLRGFYGGGNKFSGPFPTSLANASKLVDFDIPQNSLTGTLPTNLGGLWHLQLFQVSVNHFGNNKSNDLSFLNSLSNCTNIGIFRHSFGGVSPSSIANFSTKLVSLRLGKNYVSGNIPQEFGNLCNLGALY</sequence>
<evidence type="ECO:0000313" key="8">
    <source>
        <dbReference type="EMBL" id="KAK3043773.1"/>
    </source>
</evidence>
<name>A0AA88XBZ6_9ASTE</name>
<keyword evidence="3 7" id="KW-0732">Signal</keyword>
<evidence type="ECO:0000256" key="3">
    <source>
        <dbReference type="ARBA" id="ARBA00022729"/>
    </source>
</evidence>
<protein>
    <submittedName>
        <fullName evidence="8">Uncharacterized protein</fullName>
    </submittedName>
</protein>
<accession>A0AA88XBZ6</accession>
<gene>
    <name evidence="8" type="ORF">RJ639_001969</name>
</gene>
<dbReference type="FunFam" id="3.80.10.10:FF:000041">
    <property type="entry name" value="LRR receptor-like serine/threonine-protein kinase ERECTA"/>
    <property type="match status" value="1"/>
</dbReference>
<evidence type="ECO:0000256" key="5">
    <source>
        <dbReference type="ARBA" id="ARBA00023136"/>
    </source>
</evidence>
<keyword evidence="9" id="KW-1185">Reference proteome</keyword>
<dbReference type="AlphaFoldDB" id="A0AA88XBZ6"/>
<dbReference type="PANTHER" id="PTHR48056:SF89">
    <property type="entry name" value="OS06G0585982 PROTEIN"/>
    <property type="match status" value="1"/>
</dbReference>
<feature type="chain" id="PRO_5041650769" evidence="7">
    <location>
        <begin position="24"/>
        <end position="464"/>
    </location>
</feature>
<dbReference type="Pfam" id="PF00560">
    <property type="entry name" value="LRR_1"/>
    <property type="match status" value="3"/>
</dbReference>
<evidence type="ECO:0000256" key="1">
    <source>
        <dbReference type="ARBA" id="ARBA00004370"/>
    </source>
</evidence>
<dbReference type="EMBL" id="JAVXUP010000002">
    <property type="protein sequence ID" value="KAK3043773.1"/>
    <property type="molecule type" value="Genomic_DNA"/>
</dbReference>
<dbReference type="InterPro" id="IPR050647">
    <property type="entry name" value="Plant_LRR-RLKs"/>
</dbReference>
<dbReference type="SUPFAM" id="SSF52058">
    <property type="entry name" value="L domain-like"/>
    <property type="match status" value="1"/>
</dbReference>
<dbReference type="Proteomes" id="UP001188597">
    <property type="component" value="Unassembled WGS sequence"/>
</dbReference>